<dbReference type="PANTHER" id="PTHR31018">
    <property type="entry name" value="SPORULATION-SPECIFIC PROTEIN-RELATED"/>
    <property type="match status" value="1"/>
</dbReference>
<dbReference type="Pfam" id="PF12454">
    <property type="entry name" value="Ecm33"/>
    <property type="match status" value="1"/>
</dbReference>
<organism evidence="6 7">
    <name type="scientific">Aspergillus calidoustus</name>
    <dbReference type="NCBI Taxonomy" id="454130"/>
    <lineage>
        <taxon>Eukaryota</taxon>
        <taxon>Fungi</taxon>
        <taxon>Dikarya</taxon>
        <taxon>Ascomycota</taxon>
        <taxon>Pezizomycotina</taxon>
        <taxon>Eurotiomycetes</taxon>
        <taxon>Eurotiomycetidae</taxon>
        <taxon>Eurotiales</taxon>
        <taxon>Aspergillaceae</taxon>
        <taxon>Aspergillus</taxon>
        <taxon>Aspergillus subgen. Nidulantes</taxon>
    </lineage>
</organism>
<evidence type="ECO:0000313" key="7">
    <source>
        <dbReference type="Proteomes" id="UP000054771"/>
    </source>
</evidence>
<dbReference type="AlphaFoldDB" id="A0A0U5FV95"/>
<comment type="subcellular location">
    <subcellularLocation>
        <location evidence="1">Cell envelope</location>
    </subcellularLocation>
</comment>
<evidence type="ECO:0000256" key="2">
    <source>
        <dbReference type="ARBA" id="ARBA00022729"/>
    </source>
</evidence>
<dbReference type="GO" id="GO:0009277">
    <property type="term" value="C:fungal-type cell wall"/>
    <property type="evidence" value="ECO:0007669"/>
    <property type="project" value="TreeGrafter"/>
</dbReference>
<keyword evidence="3" id="KW-0325">Glycoprotein</keyword>
<dbReference type="STRING" id="454130.A0A0U5FV95"/>
<evidence type="ECO:0000313" key="6">
    <source>
        <dbReference type="EMBL" id="CEL02615.1"/>
    </source>
</evidence>
<keyword evidence="2 5" id="KW-0732">Signal</keyword>
<feature type="chain" id="PRO_5006857324" evidence="5">
    <location>
        <begin position="20"/>
        <end position="399"/>
    </location>
</feature>
<dbReference type="GO" id="GO:0009986">
    <property type="term" value="C:cell surface"/>
    <property type="evidence" value="ECO:0007669"/>
    <property type="project" value="TreeGrafter"/>
</dbReference>
<evidence type="ECO:0000256" key="3">
    <source>
        <dbReference type="ARBA" id="ARBA00023180"/>
    </source>
</evidence>
<feature type="region of interest" description="Disordered" evidence="4">
    <location>
        <begin position="343"/>
        <end position="369"/>
    </location>
</feature>
<keyword evidence="7" id="KW-1185">Reference proteome</keyword>
<feature type="compositionally biased region" description="Low complexity" evidence="4">
    <location>
        <begin position="348"/>
        <end position="365"/>
    </location>
</feature>
<gene>
    <name evidence="6" type="ORF">ASPCAL03782</name>
</gene>
<proteinExistence type="predicted"/>
<dbReference type="Pfam" id="PF13306">
    <property type="entry name" value="LRR_5"/>
    <property type="match status" value="2"/>
</dbReference>
<dbReference type="InterPro" id="IPR051648">
    <property type="entry name" value="CWI-Assembly_Regulator"/>
</dbReference>
<accession>A0A0U5FV95</accession>
<dbReference type="SUPFAM" id="SSF52058">
    <property type="entry name" value="L domain-like"/>
    <property type="match status" value="2"/>
</dbReference>
<reference evidence="7" key="1">
    <citation type="journal article" date="2016" name="Genome Announc.">
        <title>Draft genome sequences of fungus Aspergillus calidoustus.</title>
        <authorList>
            <person name="Horn F."/>
            <person name="Linde J."/>
            <person name="Mattern D.J."/>
            <person name="Walther G."/>
            <person name="Guthke R."/>
            <person name="Scherlach K."/>
            <person name="Martin K."/>
            <person name="Brakhage A.A."/>
            <person name="Petzke L."/>
            <person name="Valiante V."/>
        </authorList>
    </citation>
    <scope>NUCLEOTIDE SEQUENCE [LARGE SCALE GENOMIC DNA]</scope>
    <source>
        <strain evidence="7">SF006504</strain>
    </source>
</reference>
<evidence type="ECO:0000256" key="5">
    <source>
        <dbReference type="SAM" id="SignalP"/>
    </source>
</evidence>
<dbReference type="OMA" id="WANNITF"/>
<dbReference type="GO" id="GO:0005886">
    <property type="term" value="C:plasma membrane"/>
    <property type="evidence" value="ECO:0007669"/>
    <property type="project" value="TreeGrafter"/>
</dbReference>
<dbReference type="Gene3D" id="3.80.10.10">
    <property type="entry name" value="Ribonuclease Inhibitor"/>
    <property type="match status" value="1"/>
</dbReference>
<dbReference type="PANTHER" id="PTHR31018:SF3">
    <property type="entry name" value="RECEPTOR PROTEIN-TYROSINE KINASE"/>
    <property type="match status" value="1"/>
</dbReference>
<dbReference type="OrthoDB" id="536881at2759"/>
<evidence type="ECO:0000256" key="4">
    <source>
        <dbReference type="SAM" id="MobiDB-lite"/>
    </source>
</evidence>
<dbReference type="InterPro" id="IPR026906">
    <property type="entry name" value="LRR_5"/>
</dbReference>
<dbReference type="GO" id="GO:0031505">
    <property type="term" value="P:fungal-type cell wall organization"/>
    <property type="evidence" value="ECO:0007669"/>
    <property type="project" value="TreeGrafter"/>
</dbReference>
<sequence>MVFIKYALPVLAAAQAVFAADCGDGDTIRIRSQSDLDSYNTCEDLDGDVEIASSVAGDLTLNGVQRIKGALTSSGAANVTTFNAPLLETIDKEFHFEGLVGVTSLQFPQLKSVGSLNFEALPLLQTLGFTSGVTKAGSVSIVNTGLTTLDGISLNSVGSFIITDNTQLETVDVNNLKNATNLINFAGNYHELEISLPNLAQGTNLTIRNVSSVSIPSLTKLEGQLGFWGNTFSSLAAPNLTETGDLVFEDNERLSNLSLPALETVNGGFLITRNDELNTISFPKLATVTGAIDFSGAFDRASLPSLKNVRGGFNMQSTGNFSCDTFDNWKDNTIHGTYECKAATNNPTTSDGSSGSSTSTSTSSADDSDSTEDAAVLTAANVPVMGAAAIFGMLVQYVL</sequence>
<dbReference type="InterPro" id="IPR032675">
    <property type="entry name" value="LRR_dom_sf"/>
</dbReference>
<protein>
    <submittedName>
        <fullName evidence="6">Putative GPI-anchored cell wall organization protein Ecm33 (AFU_orthologue AFUA_4G06820)</fullName>
    </submittedName>
</protein>
<dbReference type="Proteomes" id="UP000054771">
    <property type="component" value="Unassembled WGS sequence"/>
</dbReference>
<name>A0A0U5FV95_ASPCI</name>
<feature type="signal peptide" evidence="5">
    <location>
        <begin position="1"/>
        <end position="19"/>
    </location>
</feature>
<dbReference type="EMBL" id="CDMC01000003">
    <property type="protein sequence ID" value="CEL02615.1"/>
    <property type="molecule type" value="Genomic_DNA"/>
</dbReference>
<evidence type="ECO:0000256" key="1">
    <source>
        <dbReference type="ARBA" id="ARBA00004196"/>
    </source>
</evidence>